<feature type="non-terminal residue" evidence="2">
    <location>
        <position position="250"/>
    </location>
</feature>
<evidence type="ECO:0000313" key="3">
    <source>
        <dbReference type="Proteomes" id="UP000800041"/>
    </source>
</evidence>
<protein>
    <recommendedName>
        <fullName evidence="1">DUF7492 domain-containing protein</fullName>
    </recommendedName>
</protein>
<organism evidence="2 3">
    <name type="scientific">Aulographum hederae CBS 113979</name>
    <dbReference type="NCBI Taxonomy" id="1176131"/>
    <lineage>
        <taxon>Eukaryota</taxon>
        <taxon>Fungi</taxon>
        <taxon>Dikarya</taxon>
        <taxon>Ascomycota</taxon>
        <taxon>Pezizomycotina</taxon>
        <taxon>Dothideomycetes</taxon>
        <taxon>Pleosporomycetidae</taxon>
        <taxon>Aulographales</taxon>
        <taxon>Aulographaceae</taxon>
    </lineage>
</organism>
<feature type="domain" description="DUF7492" evidence="1">
    <location>
        <begin position="12"/>
        <end position="250"/>
    </location>
</feature>
<dbReference type="OrthoDB" id="64281at2759"/>
<dbReference type="EMBL" id="ML977191">
    <property type="protein sequence ID" value="KAF1981936.1"/>
    <property type="molecule type" value="Genomic_DNA"/>
</dbReference>
<accession>A0A6G1GLU8</accession>
<dbReference type="AlphaFoldDB" id="A0A6G1GLU8"/>
<gene>
    <name evidence="2" type="ORF">K402DRAFT_300849</name>
</gene>
<sequence length="250" mass="27479">ILSAVFALTSSVSAHSWVEQSQVISENGSYVGNPGYSRGYFPRQAGVGADPFMSYQLPQNSAGRSRVTDQDLLCSPRQRTAGNQTAGYPKLTAEAGNYVALKYLENGHVTLPQNQAGKEGSGGTVYTFATTQPKNDEKLTEVLKWTADGKGGDRRGKLLTQQNFDDGRCYQINASPISTNRQAKFPNPTPGQAESKNEQWCESNFQIPKDIANGDLTVYWVWDWHTKPNVDPGLPKGKDEFYTTCQEISV</sequence>
<dbReference type="Pfam" id="PF24320">
    <property type="entry name" value="DUF7492"/>
    <property type="match status" value="1"/>
</dbReference>
<name>A0A6G1GLU8_9PEZI</name>
<dbReference type="InterPro" id="IPR055915">
    <property type="entry name" value="DUF7492"/>
</dbReference>
<evidence type="ECO:0000313" key="2">
    <source>
        <dbReference type="EMBL" id="KAF1981936.1"/>
    </source>
</evidence>
<keyword evidence="3" id="KW-1185">Reference proteome</keyword>
<dbReference type="Proteomes" id="UP000800041">
    <property type="component" value="Unassembled WGS sequence"/>
</dbReference>
<reference evidence="2" key="1">
    <citation type="journal article" date="2020" name="Stud. Mycol.">
        <title>101 Dothideomycetes genomes: a test case for predicting lifestyles and emergence of pathogens.</title>
        <authorList>
            <person name="Haridas S."/>
            <person name="Albert R."/>
            <person name="Binder M."/>
            <person name="Bloem J."/>
            <person name="Labutti K."/>
            <person name="Salamov A."/>
            <person name="Andreopoulos B."/>
            <person name="Baker S."/>
            <person name="Barry K."/>
            <person name="Bills G."/>
            <person name="Bluhm B."/>
            <person name="Cannon C."/>
            <person name="Castanera R."/>
            <person name="Culley D."/>
            <person name="Daum C."/>
            <person name="Ezra D."/>
            <person name="Gonzalez J."/>
            <person name="Henrissat B."/>
            <person name="Kuo A."/>
            <person name="Liang C."/>
            <person name="Lipzen A."/>
            <person name="Lutzoni F."/>
            <person name="Magnuson J."/>
            <person name="Mondo S."/>
            <person name="Nolan M."/>
            <person name="Ohm R."/>
            <person name="Pangilinan J."/>
            <person name="Park H.-J."/>
            <person name="Ramirez L."/>
            <person name="Alfaro M."/>
            <person name="Sun H."/>
            <person name="Tritt A."/>
            <person name="Yoshinaga Y."/>
            <person name="Zwiers L.-H."/>
            <person name="Turgeon B."/>
            <person name="Goodwin S."/>
            <person name="Spatafora J."/>
            <person name="Crous P."/>
            <person name="Grigoriev I."/>
        </authorList>
    </citation>
    <scope>NUCLEOTIDE SEQUENCE</scope>
    <source>
        <strain evidence="2">CBS 113979</strain>
    </source>
</reference>
<feature type="non-terminal residue" evidence="2">
    <location>
        <position position="1"/>
    </location>
</feature>
<evidence type="ECO:0000259" key="1">
    <source>
        <dbReference type="Pfam" id="PF24320"/>
    </source>
</evidence>
<proteinExistence type="predicted"/>